<organism evidence="1 2">
    <name type="scientific">Dreissena polymorpha</name>
    <name type="common">Zebra mussel</name>
    <name type="synonym">Mytilus polymorpha</name>
    <dbReference type="NCBI Taxonomy" id="45954"/>
    <lineage>
        <taxon>Eukaryota</taxon>
        <taxon>Metazoa</taxon>
        <taxon>Spiralia</taxon>
        <taxon>Lophotrochozoa</taxon>
        <taxon>Mollusca</taxon>
        <taxon>Bivalvia</taxon>
        <taxon>Autobranchia</taxon>
        <taxon>Heteroconchia</taxon>
        <taxon>Euheterodonta</taxon>
        <taxon>Imparidentia</taxon>
        <taxon>Neoheterodontei</taxon>
        <taxon>Myida</taxon>
        <taxon>Dreissenoidea</taxon>
        <taxon>Dreissenidae</taxon>
        <taxon>Dreissena</taxon>
    </lineage>
</organism>
<gene>
    <name evidence="1" type="ORF">DPMN_158838</name>
</gene>
<accession>A0A9D4EJV6</accession>
<comment type="caution">
    <text evidence="1">The sequence shown here is derived from an EMBL/GenBank/DDBJ whole genome shotgun (WGS) entry which is preliminary data.</text>
</comment>
<dbReference type="EMBL" id="JAIWYP010000008">
    <property type="protein sequence ID" value="KAH3781013.1"/>
    <property type="molecule type" value="Genomic_DNA"/>
</dbReference>
<dbReference type="Proteomes" id="UP000828390">
    <property type="component" value="Unassembled WGS sequence"/>
</dbReference>
<reference evidence="1" key="1">
    <citation type="journal article" date="2019" name="bioRxiv">
        <title>The Genome of the Zebra Mussel, Dreissena polymorpha: A Resource for Invasive Species Research.</title>
        <authorList>
            <person name="McCartney M.A."/>
            <person name="Auch B."/>
            <person name="Kono T."/>
            <person name="Mallez S."/>
            <person name="Zhang Y."/>
            <person name="Obille A."/>
            <person name="Becker A."/>
            <person name="Abrahante J.E."/>
            <person name="Garbe J."/>
            <person name="Badalamenti J.P."/>
            <person name="Herman A."/>
            <person name="Mangelson H."/>
            <person name="Liachko I."/>
            <person name="Sullivan S."/>
            <person name="Sone E.D."/>
            <person name="Koren S."/>
            <person name="Silverstein K.A.T."/>
            <person name="Beckman K.B."/>
            <person name="Gohl D.M."/>
        </authorList>
    </citation>
    <scope>NUCLEOTIDE SEQUENCE</scope>
    <source>
        <strain evidence="1">Duluth1</strain>
        <tissue evidence="1">Whole animal</tissue>
    </source>
</reference>
<sequence length="180" mass="20639">MFSPLFQSLLSIKQLEQLEQFRIVNRLYNKSPEPLEIMFILKIKLLTISHVSILPVFIIPEPQLENSYMCIDVNADPDLFKRLYGLKIKSLTLVGNVERLEANHVPQLWYALSSLQQLEEIIILAQNDSPGLWQPLFGLRIKLLNIGTEQKGLELKHVSSFLTSLSSLKQLDTVIINTKK</sequence>
<dbReference type="AlphaFoldDB" id="A0A9D4EJV6"/>
<name>A0A9D4EJV6_DREPO</name>
<protein>
    <submittedName>
        <fullName evidence="1">Uncharacterized protein</fullName>
    </submittedName>
</protein>
<evidence type="ECO:0000313" key="2">
    <source>
        <dbReference type="Proteomes" id="UP000828390"/>
    </source>
</evidence>
<keyword evidence="2" id="KW-1185">Reference proteome</keyword>
<evidence type="ECO:0000313" key="1">
    <source>
        <dbReference type="EMBL" id="KAH3781013.1"/>
    </source>
</evidence>
<proteinExistence type="predicted"/>
<reference evidence="1" key="2">
    <citation type="submission" date="2020-11" db="EMBL/GenBank/DDBJ databases">
        <authorList>
            <person name="McCartney M.A."/>
            <person name="Auch B."/>
            <person name="Kono T."/>
            <person name="Mallez S."/>
            <person name="Becker A."/>
            <person name="Gohl D.M."/>
            <person name="Silverstein K.A.T."/>
            <person name="Koren S."/>
            <person name="Bechman K.B."/>
            <person name="Herman A."/>
            <person name="Abrahante J.E."/>
            <person name="Garbe J."/>
        </authorList>
    </citation>
    <scope>NUCLEOTIDE SEQUENCE</scope>
    <source>
        <strain evidence="1">Duluth1</strain>
        <tissue evidence="1">Whole animal</tissue>
    </source>
</reference>